<evidence type="ECO:0000313" key="6">
    <source>
        <dbReference type="Proteomes" id="UP000093796"/>
    </source>
</evidence>
<dbReference type="AlphaFoldDB" id="A0A1A0C728"/>
<organism evidence="5 6">
    <name type="scientific">Acetobacter pasteurianus</name>
    <name type="common">Acetobacter turbidans</name>
    <dbReference type="NCBI Taxonomy" id="438"/>
    <lineage>
        <taxon>Bacteria</taxon>
        <taxon>Pseudomonadati</taxon>
        <taxon>Pseudomonadota</taxon>
        <taxon>Alphaproteobacteria</taxon>
        <taxon>Acetobacterales</taxon>
        <taxon>Acetobacteraceae</taxon>
        <taxon>Acetobacter</taxon>
    </lineage>
</organism>
<reference evidence="5 6" key="1">
    <citation type="submission" date="2016-05" db="EMBL/GenBank/DDBJ databases">
        <title>Genome sequencing of Acetobacter pasteurianus strain SRCM100623.</title>
        <authorList>
            <person name="Song Y.R."/>
        </authorList>
    </citation>
    <scope>NUCLEOTIDE SEQUENCE [LARGE SCALE GENOMIC DNA]</scope>
    <source>
        <strain evidence="5 6">SRCM100623</strain>
    </source>
</reference>
<dbReference type="SUPFAM" id="SSF53850">
    <property type="entry name" value="Periplasmic binding protein-like II"/>
    <property type="match status" value="1"/>
</dbReference>
<comment type="similarity">
    <text evidence="1">Belongs to the LysR transcriptional regulatory family.</text>
</comment>
<evidence type="ECO:0000256" key="2">
    <source>
        <dbReference type="ARBA" id="ARBA00023015"/>
    </source>
</evidence>
<dbReference type="GO" id="GO:0043565">
    <property type="term" value="F:sequence-specific DNA binding"/>
    <property type="evidence" value="ECO:0007669"/>
    <property type="project" value="TreeGrafter"/>
</dbReference>
<dbReference type="Pfam" id="PF00126">
    <property type="entry name" value="HTH_1"/>
    <property type="match status" value="1"/>
</dbReference>
<name>A0A1A0C728_ACEPA</name>
<evidence type="ECO:0000256" key="3">
    <source>
        <dbReference type="ARBA" id="ARBA00023125"/>
    </source>
</evidence>
<dbReference type="SUPFAM" id="SSF46785">
    <property type="entry name" value="Winged helix' DNA-binding domain"/>
    <property type="match status" value="1"/>
</dbReference>
<dbReference type="EMBL" id="LYUD01000172">
    <property type="protein sequence ID" value="OAZ58898.1"/>
    <property type="molecule type" value="Genomic_DNA"/>
</dbReference>
<evidence type="ECO:0000313" key="5">
    <source>
        <dbReference type="EMBL" id="OAZ58898.1"/>
    </source>
</evidence>
<dbReference type="eggNOG" id="COG0583">
    <property type="taxonomic scope" value="Bacteria"/>
</dbReference>
<gene>
    <name evidence="5" type="ORF">SRCM100623_02952</name>
</gene>
<dbReference type="GO" id="GO:0006351">
    <property type="term" value="P:DNA-templated transcription"/>
    <property type="evidence" value="ECO:0007669"/>
    <property type="project" value="TreeGrafter"/>
</dbReference>
<evidence type="ECO:0000256" key="4">
    <source>
        <dbReference type="ARBA" id="ARBA00023163"/>
    </source>
</evidence>
<keyword evidence="3" id="KW-0238">DNA-binding</keyword>
<dbReference type="GO" id="GO:0003700">
    <property type="term" value="F:DNA-binding transcription factor activity"/>
    <property type="evidence" value="ECO:0007669"/>
    <property type="project" value="InterPro"/>
</dbReference>
<proteinExistence type="inferred from homology"/>
<comment type="caution">
    <text evidence="5">The sequence shown here is derived from an EMBL/GenBank/DDBJ whole genome shotgun (WGS) entry which is preliminary data.</text>
</comment>
<keyword evidence="4" id="KW-0804">Transcription</keyword>
<dbReference type="Gene3D" id="1.10.10.10">
    <property type="entry name" value="Winged helix-like DNA-binding domain superfamily/Winged helix DNA-binding domain"/>
    <property type="match status" value="1"/>
</dbReference>
<dbReference type="PATRIC" id="fig|438.15.peg.3259"/>
<dbReference type="InterPro" id="IPR005119">
    <property type="entry name" value="LysR_subst-bd"/>
</dbReference>
<dbReference type="CDD" id="cd08422">
    <property type="entry name" value="PBP2_CrgA_like"/>
    <property type="match status" value="1"/>
</dbReference>
<evidence type="ECO:0000256" key="1">
    <source>
        <dbReference type="ARBA" id="ARBA00009437"/>
    </source>
</evidence>
<dbReference type="OrthoDB" id="9812435at2"/>
<dbReference type="FunFam" id="1.10.10.10:FF:000001">
    <property type="entry name" value="LysR family transcriptional regulator"/>
    <property type="match status" value="1"/>
</dbReference>
<dbReference type="PROSITE" id="PS50931">
    <property type="entry name" value="HTH_LYSR"/>
    <property type="match status" value="1"/>
</dbReference>
<dbReference type="InterPro" id="IPR036388">
    <property type="entry name" value="WH-like_DNA-bd_sf"/>
</dbReference>
<dbReference type="PANTHER" id="PTHR30537">
    <property type="entry name" value="HTH-TYPE TRANSCRIPTIONAL REGULATOR"/>
    <property type="match status" value="1"/>
</dbReference>
<dbReference type="InterPro" id="IPR036390">
    <property type="entry name" value="WH_DNA-bd_sf"/>
</dbReference>
<dbReference type="Gene3D" id="3.40.190.290">
    <property type="match status" value="1"/>
</dbReference>
<dbReference type="InterPro" id="IPR000847">
    <property type="entry name" value="LysR_HTH_N"/>
</dbReference>
<dbReference type="InterPro" id="IPR058163">
    <property type="entry name" value="LysR-type_TF_proteobact-type"/>
</dbReference>
<dbReference type="Pfam" id="PF03466">
    <property type="entry name" value="LysR_substrate"/>
    <property type="match status" value="1"/>
</dbReference>
<dbReference type="FunFam" id="3.40.190.290:FF:000001">
    <property type="entry name" value="Transcriptional regulator, LysR family"/>
    <property type="match status" value="1"/>
</dbReference>
<keyword evidence="2" id="KW-0805">Transcription regulation</keyword>
<sequence>MLDRITSMQIFVKVIAAGSFTGAARLMALSPTMVTKHVTALETRLGVSLFHRSTRHLSLTEAGRLFLESCQKILADVENMEQTVSEQYREPRGQLRLNAPVSFAIRYVAPYLPEFSRRYPQVQIELGLNDRPVDLVEEGWDLTLRIRNLTISTLRARKLAAVRMVICASPSYLAKAGTPTQVDELQHHNCLGYTLSGNNSASRWHFGDNGEKTVSVSGLLSANNGDALREASVAGAGIAYLPLFVVSQELQRGQLIALSLDYPTTPGPDLHAVYAPGTSIPLKVRAMIDYLAECYGPIPPWEKTA</sequence>
<dbReference type="Proteomes" id="UP000093796">
    <property type="component" value="Unassembled WGS sequence"/>
</dbReference>
<dbReference type="RefSeq" id="WP_003630162.1">
    <property type="nucleotide sequence ID" value="NZ_LYUD01000172.1"/>
</dbReference>
<dbReference type="PANTHER" id="PTHR30537:SF5">
    <property type="entry name" value="HTH-TYPE TRANSCRIPTIONAL ACTIVATOR TTDR-RELATED"/>
    <property type="match status" value="1"/>
</dbReference>
<protein>
    <submittedName>
        <fullName evidence="5">Putative HTH-type transcriptional regulator in ibpB-leuC intergenic region</fullName>
    </submittedName>
</protein>
<accession>A0A1A0C728</accession>